<dbReference type="InterPro" id="IPR039523">
    <property type="entry name" value="RimK-rel_E_lig_ATP-grasp"/>
</dbReference>
<evidence type="ECO:0000313" key="2">
    <source>
        <dbReference type="EMBL" id="GGD37540.1"/>
    </source>
</evidence>
<evidence type="ECO:0000313" key="3">
    <source>
        <dbReference type="Proteomes" id="UP000633205"/>
    </source>
</evidence>
<dbReference type="RefSeq" id="WP_188711920.1">
    <property type="nucleotide sequence ID" value="NZ_BMHO01000001.1"/>
</dbReference>
<feature type="domain" description="Alpha-L-glutamate ligase-related protein ATP-grasp" evidence="1">
    <location>
        <begin position="174"/>
        <end position="316"/>
    </location>
</feature>
<dbReference type="Proteomes" id="UP000633205">
    <property type="component" value="Unassembled WGS sequence"/>
</dbReference>
<accession>A0A917DHB9</accession>
<keyword evidence="3" id="KW-1185">Reference proteome</keyword>
<organism evidence="2 3">
    <name type="scientific">Microbacterium faecale</name>
    <dbReference type="NCBI Taxonomy" id="1804630"/>
    <lineage>
        <taxon>Bacteria</taxon>
        <taxon>Bacillati</taxon>
        <taxon>Actinomycetota</taxon>
        <taxon>Actinomycetes</taxon>
        <taxon>Micrococcales</taxon>
        <taxon>Microbacteriaceae</taxon>
        <taxon>Microbacterium</taxon>
    </lineage>
</organism>
<name>A0A917DHB9_9MICO</name>
<dbReference type="EMBL" id="BMHO01000001">
    <property type="protein sequence ID" value="GGD37540.1"/>
    <property type="molecule type" value="Genomic_DNA"/>
</dbReference>
<dbReference type="AlphaFoldDB" id="A0A917DHB9"/>
<reference evidence="2" key="1">
    <citation type="journal article" date="2014" name="Int. J. Syst. Evol. Microbiol.">
        <title>Complete genome sequence of Corynebacterium casei LMG S-19264T (=DSM 44701T), isolated from a smear-ripened cheese.</title>
        <authorList>
            <consortium name="US DOE Joint Genome Institute (JGI-PGF)"/>
            <person name="Walter F."/>
            <person name="Albersmeier A."/>
            <person name="Kalinowski J."/>
            <person name="Ruckert C."/>
        </authorList>
    </citation>
    <scope>NUCLEOTIDE SEQUENCE</scope>
    <source>
        <strain evidence="2">CGMCC 1.15152</strain>
    </source>
</reference>
<reference evidence="2" key="2">
    <citation type="submission" date="2020-09" db="EMBL/GenBank/DDBJ databases">
        <authorList>
            <person name="Sun Q."/>
            <person name="Zhou Y."/>
        </authorList>
    </citation>
    <scope>NUCLEOTIDE SEQUENCE</scope>
    <source>
        <strain evidence="2">CGMCC 1.15152</strain>
    </source>
</reference>
<protein>
    <recommendedName>
        <fullName evidence="1">Alpha-L-glutamate ligase-related protein ATP-grasp domain-containing protein</fullName>
    </recommendedName>
</protein>
<gene>
    <name evidence="2" type="ORF">GCM10010915_17950</name>
</gene>
<proteinExistence type="predicted"/>
<comment type="caution">
    <text evidence="2">The sequence shown here is derived from an EMBL/GenBank/DDBJ whole genome shotgun (WGS) entry which is preliminary data.</text>
</comment>
<evidence type="ECO:0000259" key="1">
    <source>
        <dbReference type="Pfam" id="PF14397"/>
    </source>
</evidence>
<sequence>MPANGLALGPKLRYLAERARRIDIGAVIDRAKEVRDEHGKAVPAVVVDMLWQAARKDVAFQDYVDFDFASLTAAERATFMTHPVSMQLAQAYSRPAGRRIFEDKIAFNRQFDRFLKRAWLVVEDGNAEEVRAFVEQHGAVIAKVPVSHMGLGVRRYRAEEIDDWSAFHARLIAGDEILLEEVIAQHDDIAAVCPGTVNTTRITAFFDGTDVHMLAIAQKFGRGEVSDQMSYGGFYTMLDPDTGHAMSAGYDSHANVHEAHPDTGYRIADFQLPRFAEAIALVDEAARVNPDVQYAGWDVVVTNDGPVLVEGNWGAGVYENKPSVSGIRTGHKARYRAAIGF</sequence>
<dbReference type="Pfam" id="PF14397">
    <property type="entry name" value="ATPgrasp_ST"/>
    <property type="match status" value="1"/>
</dbReference>
<dbReference type="SUPFAM" id="SSF56059">
    <property type="entry name" value="Glutathione synthetase ATP-binding domain-like"/>
    <property type="match status" value="1"/>
</dbReference>